<comment type="catalytic activity">
    <reaction evidence="1">
        <text>2 D-sedoheptulose 7-phosphate = D-glycero-alpha-D-manno-heptose 7-phosphate + D-glycero-beta-D-manno-heptose 7-phosphate</text>
        <dbReference type="Rhea" id="RHEA:27489"/>
        <dbReference type="ChEBI" id="CHEBI:57483"/>
        <dbReference type="ChEBI" id="CHEBI:60203"/>
        <dbReference type="ChEBI" id="CHEBI:60204"/>
        <dbReference type="EC" id="5.3.1.28"/>
    </reaction>
</comment>
<dbReference type="InterPro" id="IPR035461">
    <property type="entry name" value="GmhA/DiaA"/>
</dbReference>
<keyword evidence="10" id="KW-0119">Carbohydrate metabolism</keyword>
<evidence type="ECO:0000256" key="6">
    <source>
        <dbReference type="ARBA" id="ARBA00022490"/>
    </source>
</evidence>
<reference evidence="12" key="1">
    <citation type="submission" date="2019-03" db="EMBL/GenBank/DDBJ databases">
        <title>Single cell metagenomics reveals metabolic interactions within the superorganism composed of flagellate Streblomastix strix and complex community of Bacteroidetes bacteria on its surface.</title>
        <authorList>
            <person name="Treitli S.C."/>
            <person name="Kolisko M."/>
            <person name="Husnik F."/>
            <person name="Keeling P."/>
            <person name="Hampl V."/>
        </authorList>
    </citation>
    <scope>NUCLEOTIDE SEQUENCE</scope>
    <source>
        <strain evidence="12">STM</strain>
    </source>
</reference>
<dbReference type="CDD" id="cd05006">
    <property type="entry name" value="SIS_GmhA"/>
    <property type="match status" value="1"/>
</dbReference>
<dbReference type="PANTHER" id="PTHR30390">
    <property type="entry name" value="SEDOHEPTULOSE 7-PHOSPHATE ISOMERASE / DNAA INITIATOR-ASSOCIATING FACTOR FOR REPLICATION INITIATION"/>
    <property type="match status" value="1"/>
</dbReference>
<keyword evidence="6" id="KW-0963">Cytoplasm</keyword>
<dbReference type="GO" id="GO:0005737">
    <property type="term" value="C:cytoplasm"/>
    <property type="evidence" value="ECO:0007669"/>
    <property type="project" value="UniProtKB-SubCell"/>
</dbReference>
<dbReference type="SUPFAM" id="SSF53697">
    <property type="entry name" value="SIS domain"/>
    <property type="match status" value="1"/>
</dbReference>
<evidence type="ECO:0000259" key="11">
    <source>
        <dbReference type="PROSITE" id="PS51464"/>
    </source>
</evidence>
<proteinExistence type="inferred from homology"/>
<evidence type="ECO:0000256" key="5">
    <source>
        <dbReference type="ARBA" id="ARBA00012580"/>
    </source>
</evidence>
<evidence type="ECO:0000256" key="8">
    <source>
        <dbReference type="ARBA" id="ARBA00022833"/>
    </source>
</evidence>
<dbReference type="GO" id="GO:1901135">
    <property type="term" value="P:carbohydrate derivative metabolic process"/>
    <property type="evidence" value="ECO:0007669"/>
    <property type="project" value="InterPro"/>
</dbReference>
<name>A0A5J4SW63_9ZZZZ</name>
<evidence type="ECO:0000256" key="7">
    <source>
        <dbReference type="ARBA" id="ARBA00022723"/>
    </source>
</evidence>
<evidence type="ECO:0000256" key="9">
    <source>
        <dbReference type="ARBA" id="ARBA00023235"/>
    </source>
</evidence>
<dbReference type="EC" id="5.3.1.28" evidence="5"/>
<comment type="similarity">
    <text evidence="4">Belongs to the SIS family. GmhA subfamily.</text>
</comment>
<dbReference type="InterPro" id="IPR004515">
    <property type="entry name" value="Phosphoheptose_Isoase"/>
</dbReference>
<feature type="domain" description="SIS" evidence="11">
    <location>
        <begin position="37"/>
        <end position="195"/>
    </location>
</feature>
<dbReference type="InterPro" id="IPR050099">
    <property type="entry name" value="SIS_GmhA/DiaA_subfam"/>
</dbReference>
<evidence type="ECO:0000256" key="10">
    <source>
        <dbReference type="ARBA" id="ARBA00023277"/>
    </source>
</evidence>
<keyword evidence="9 12" id="KW-0413">Isomerase</keyword>
<dbReference type="Gene3D" id="3.40.50.10490">
    <property type="entry name" value="Glucose-6-phosphate isomerase like protein, domain 1"/>
    <property type="match status" value="1"/>
</dbReference>
<evidence type="ECO:0000256" key="1">
    <source>
        <dbReference type="ARBA" id="ARBA00000348"/>
    </source>
</evidence>
<dbReference type="Pfam" id="PF13580">
    <property type="entry name" value="SIS_2"/>
    <property type="match status" value="1"/>
</dbReference>
<comment type="caution">
    <text evidence="12">The sequence shown here is derived from an EMBL/GenBank/DDBJ whole genome shotgun (WGS) entry which is preliminary data.</text>
</comment>
<dbReference type="GO" id="GO:0097367">
    <property type="term" value="F:carbohydrate derivative binding"/>
    <property type="evidence" value="ECO:0007669"/>
    <property type="project" value="InterPro"/>
</dbReference>
<evidence type="ECO:0000256" key="2">
    <source>
        <dbReference type="ARBA" id="ARBA00001947"/>
    </source>
</evidence>
<dbReference type="GO" id="GO:0046872">
    <property type="term" value="F:metal ion binding"/>
    <property type="evidence" value="ECO:0007669"/>
    <property type="project" value="UniProtKB-KW"/>
</dbReference>
<gene>
    <name evidence="12" type="ORF">EZS27_002444</name>
</gene>
<keyword evidence="7" id="KW-0479">Metal-binding</keyword>
<protein>
    <recommendedName>
        <fullName evidence="5">D-sedoheptulose-7-phosphate isomerase</fullName>
        <ecNumber evidence="5">5.3.1.28</ecNumber>
    </recommendedName>
</protein>
<sequence>MIESKIKEAIEKSIYLKTQLLKSEQSISFITQVSKIIYSKIMAGGKLLICGNGGSAADSQHIAAELVGRFLRDRKALPAIALTTDTSVLTAISNDYNFDIVFERQIEALCTSYDICWGISTSGNSSNVLKALFRAREKGAYTIALLGGNGGKCANYADRSYIVPSIESARIQEIHLLIEHLICELVEYYYVSNEK</sequence>
<evidence type="ECO:0000313" key="12">
    <source>
        <dbReference type="EMBL" id="KAA6350178.1"/>
    </source>
</evidence>
<evidence type="ECO:0000256" key="4">
    <source>
        <dbReference type="ARBA" id="ARBA00009894"/>
    </source>
</evidence>
<dbReference type="PROSITE" id="PS51464">
    <property type="entry name" value="SIS"/>
    <property type="match status" value="1"/>
</dbReference>
<dbReference type="InterPro" id="IPR046348">
    <property type="entry name" value="SIS_dom_sf"/>
</dbReference>
<keyword evidence="8" id="KW-0862">Zinc</keyword>
<dbReference type="PANTHER" id="PTHR30390:SF6">
    <property type="entry name" value="DNAA INITIATOR-ASSOCIATING PROTEIN DIAA"/>
    <property type="match status" value="1"/>
</dbReference>
<dbReference type="HAMAP" id="MF_00067">
    <property type="entry name" value="GmhA"/>
    <property type="match status" value="1"/>
</dbReference>
<evidence type="ECO:0000256" key="3">
    <source>
        <dbReference type="ARBA" id="ARBA00004496"/>
    </source>
</evidence>
<comment type="subcellular location">
    <subcellularLocation>
        <location evidence="3">Cytoplasm</location>
    </subcellularLocation>
</comment>
<dbReference type="EMBL" id="SNRY01000032">
    <property type="protein sequence ID" value="KAA6350178.1"/>
    <property type="molecule type" value="Genomic_DNA"/>
</dbReference>
<comment type="cofactor">
    <cofactor evidence="2">
        <name>Zn(2+)</name>
        <dbReference type="ChEBI" id="CHEBI:29105"/>
    </cofactor>
</comment>
<dbReference type="AlphaFoldDB" id="A0A5J4SW63"/>
<accession>A0A5J4SW63</accession>
<organism evidence="12">
    <name type="scientific">termite gut metagenome</name>
    <dbReference type="NCBI Taxonomy" id="433724"/>
    <lineage>
        <taxon>unclassified sequences</taxon>
        <taxon>metagenomes</taxon>
        <taxon>organismal metagenomes</taxon>
    </lineage>
</organism>
<dbReference type="GO" id="GO:0008968">
    <property type="term" value="F:D-sedoheptulose 7-phosphate isomerase activity"/>
    <property type="evidence" value="ECO:0007669"/>
    <property type="project" value="InterPro"/>
</dbReference>
<dbReference type="InterPro" id="IPR001347">
    <property type="entry name" value="SIS_dom"/>
</dbReference>